<evidence type="ECO:0000256" key="6">
    <source>
        <dbReference type="ARBA" id="ARBA00022989"/>
    </source>
</evidence>
<dbReference type="InterPro" id="IPR044851">
    <property type="entry name" value="Wax_synthase"/>
</dbReference>
<evidence type="ECO:0000256" key="5">
    <source>
        <dbReference type="ARBA" id="ARBA00022692"/>
    </source>
</evidence>
<dbReference type="GO" id="GO:0008374">
    <property type="term" value="F:O-acyltransferase activity"/>
    <property type="evidence" value="ECO:0007669"/>
    <property type="project" value="InterPro"/>
</dbReference>
<gene>
    <name evidence="10" type="ORF">EX30DRAFT_198578</name>
</gene>
<keyword evidence="7 8" id="KW-0472">Membrane</keyword>
<evidence type="ECO:0000256" key="1">
    <source>
        <dbReference type="ARBA" id="ARBA00004141"/>
    </source>
</evidence>
<evidence type="ECO:0000259" key="9">
    <source>
        <dbReference type="Pfam" id="PF13813"/>
    </source>
</evidence>
<dbReference type="InterPro" id="IPR032805">
    <property type="entry name" value="Wax_synthase_dom"/>
</dbReference>
<evidence type="ECO:0000313" key="10">
    <source>
        <dbReference type="EMBL" id="TGZ77524.1"/>
    </source>
</evidence>
<keyword evidence="6 8" id="KW-1133">Transmembrane helix</keyword>
<dbReference type="PANTHER" id="PTHR31595">
    <property type="entry name" value="LONG-CHAIN-ALCOHOL O-FATTY-ACYLTRANSFERASE 3-RELATED"/>
    <property type="match status" value="1"/>
</dbReference>
<evidence type="ECO:0000256" key="4">
    <source>
        <dbReference type="ARBA" id="ARBA00022679"/>
    </source>
</evidence>
<dbReference type="GO" id="GO:0016020">
    <property type="term" value="C:membrane"/>
    <property type="evidence" value="ECO:0007669"/>
    <property type="project" value="UniProtKB-SubCell"/>
</dbReference>
<evidence type="ECO:0000313" key="11">
    <source>
        <dbReference type="Proteomes" id="UP000298138"/>
    </source>
</evidence>
<dbReference type="EMBL" id="ML220152">
    <property type="protein sequence ID" value="TGZ77524.1"/>
    <property type="molecule type" value="Genomic_DNA"/>
</dbReference>
<dbReference type="InParanoid" id="A0A4V3SHT7"/>
<name>A0A4V3SHT7_9PEZI</name>
<reference evidence="10 11" key="1">
    <citation type="submission" date="2019-04" db="EMBL/GenBank/DDBJ databases">
        <title>Comparative genomics and transcriptomics to analyze fruiting body development in filamentous ascomycetes.</title>
        <authorList>
            <consortium name="DOE Joint Genome Institute"/>
            <person name="Lutkenhaus R."/>
            <person name="Traeger S."/>
            <person name="Breuer J."/>
            <person name="Kuo A."/>
            <person name="Lipzen A."/>
            <person name="Pangilinan J."/>
            <person name="Dilworth D."/>
            <person name="Sandor L."/>
            <person name="Poggeler S."/>
            <person name="Barry K."/>
            <person name="Grigoriev I.V."/>
            <person name="Nowrousian M."/>
        </authorList>
    </citation>
    <scope>NUCLEOTIDE SEQUENCE [LARGE SCALE GENOMIC DNA]</scope>
    <source>
        <strain evidence="10 11">CBS 389.68</strain>
    </source>
</reference>
<evidence type="ECO:0000256" key="8">
    <source>
        <dbReference type="SAM" id="Phobius"/>
    </source>
</evidence>
<keyword evidence="11" id="KW-1185">Reference proteome</keyword>
<dbReference type="STRING" id="341454.A0A4V3SHT7"/>
<keyword evidence="4" id="KW-0808">Transferase</keyword>
<feature type="transmembrane region" description="Helical" evidence="8">
    <location>
        <begin position="12"/>
        <end position="30"/>
    </location>
</feature>
<dbReference type="AlphaFoldDB" id="A0A4V3SHT7"/>
<evidence type="ECO:0000256" key="7">
    <source>
        <dbReference type="ARBA" id="ARBA00023136"/>
    </source>
</evidence>
<evidence type="ECO:0000256" key="3">
    <source>
        <dbReference type="ARBA" id="ARBA00007282"/>
    </source>
</evidence>
<dbReference type="Pfam" id="PF13813">
    <property type="entry name" value="MBOAT_2"/>
    <property type="match status" value="1"/>
</dbReference>
<dbReference type="OrthoDB" id="4870038at2759"/>
<keyword evidence="5 8" id="KW-0812">Transmembrane</keyword>
<comment type="pathway">
    <text evidence="2">Secondary metabolite biosynthesis.</text>
</comment>
<comment type="subcellular location">
    <subcellularLocation>
        <location evidence="1">Membrane</location>
        <topology evidence="1">Multi-pass membrane protein</topology>
    </subcellularLocation>
</comment>
<dbReference type="GO" id="GO:0006629">
    <property type="term" value="P:lipid metabolic process"/>
    <property type="evidence" value="ECO:0007669"/>
    <property type="project" value="InterPro"/>
</dbReference>
<sequence>MPTVESGSVAAQHPLVLPALLGMLFFSLLCPPFQLRRYIFLLPILYLAYRFHQNPLDPSDPALSYSVATLWTLWLRIVALHLQSHPPESWYRPSWGEKPGDPAKFGILKKSIWIVHLFATPRHVGFVNPSSPANRKRAEKTPIRIEFIRKTLIRIPILYLVLDAVRTFVLTREYAADPSVSLFTIPMPSRLLDVLAYGTAASGSMQLYYHIGALTSVSLGIATPESWPPLFGDLSKVDSVAGFWSKFWHGMLNEIFREFWNIFRLESSPKKETEEDDKKKIIVGQRSIVAVLVAFTISASGHSLATWTSSGGLLWIGQAKFFGCQFLAICIERILNWRSSRGQNSGHVSRIGQAWMFAVIILSGVSVVDEMGRVGMNLTPAVPGSVIRPVLRLLGMWNGSV</sequence>
<feature type="domain" description="Wax synthase" evidence="9">
    <location>
        <begin position="227"/>
        <end position="312"/>
    </location>
</feature>
<proteinExistence type="inferred from homology"/>
<comment type="similarity">
    <text evidence="3">Belongs to the wax synthase family.</text>
</comment>
<evidence type="ECO:0000256" key="2">
    <source>
        <dbReference type="ARBA" id="ARBA00005179"/>
    </source>
</evidence>
<accession>A0A4V3SHT7</accession>
<dbReference type="PANTHER" id="PTHR31595:SF57">
    <property type="entry name" value="OS04G0481900 PROTEIN"/>
    <property type="match status" value="1"/>
</dbReference>
<protein>
    <recommendedName>
        <fullName evidence="9">Wax synthase domain-containing protein</fullName>
    </recommendedName>
</protein>
<organism evidence="10 11">
    <name type="scientific">Ascodesmis nigricans</name>
    <dbReference type="NCBI Taxonomy" id="341454"/>
    <lineage>
        <taxon>Eukaryota</taxon>
        <taxon>Fungi</taxon>
        <taxon>Dikarya</taxon>
        <taxon>Ascomycota</taxon>
        <taxon>Pezizomycotina</taxon>
        <taxon>Pezizomycetes</taxon>
        <taxon>Pezizales</taxon>
        <taxon>Ascodesmidaceae</taxon>
        <taxon>Ascodesmis</taxon>
    </lineage>
</organism>
<dbReference type="Proteomes" id="UP000298138">
    <property type="component" value="Unassembled WGS sequence"/>
</dbReference>